<dbReference type="EMBL" id="CAMXCT020000154">
    <property type="protein sequence ID" value="CAL1128109.1"/>
    <property type="molecule type" value="Genomic_DNA"/>
</dbReference>
<feature type="region of interest" description="Disordered" evidence="1">
    <location>
        <begin position="125"/>
        <end position="181"/>
    </location>
</feature>
<reference evidence="2" key="1">
    <citation type="submission" date="2022-10" db="EMBL/GenBank/DDBJ databases">
        <authorList>
            <person name="Chen Y."/>
            <person name="Dougan E. K."/>
            <person name="Chan C."/>
            <person name="Rhodes N."/>
            <person name="Thang M."/>
        </authorList>
    </citation>
    <scope>NUCLEOTIDE SEQUENCE</scope>
</reference>
<feature type="non-terminal residue" evidence="2">
    <location>
        <position position="476"/>
    </location>
</feature>
<sequence length="476" mass="51522">DTDIGLKWNQWCHWFHCREMEAEYGLYFLRNYQLAPLPGTPALLLFVFPLGGRDTRQEQDETAPEPEIVVSVSSAKPVVERPTSRLNSSQSFGLAKPPPPKFAVGAAEESEVVVIDTLREPVAKAAQAAPEEDLVATGTLSDDEELLLGGGAGDTKKQKLGDGVDSDSDPEKSGPAVSAAAPVAPVAPAAYTEVQPEALVERTEVSPPTPIGRPALQSSPPPGGEAPLPVMPVAVGVAALSQAPCRTGQTSNVEDGLILPVPQERQLRDMDQQVEELLDRFFENSEAWALIQQVIGSAQMQEPGIGLQYFRIQVPSPYPGVQFRKSMHLDDRYSRYAKQGQTVEGVVEGGGEWLRISDKIFLPMKVGPVGIMQPISKEEREEAVRLEKERRNGGEASPVGFSDLPTTSEAAGPAEPEVDQNVLRPNSLRGLPESICKAPLRDPQALNEFYSQNPINALGDTPRRALHPWGSQEPSN</sequence>
<evidence type="ECO:0000256" key="1">
    <source>
        <dbReference type="SAM" id="MobiDB-lite"/>
    </source>
</evidence>
<feature type="region of interest" description="Disordered" evidence="1">
    <location>
        <begin position="452"/>
        <end position="476"/>
    </location>
</feature>
<feature type="compositionally biased region" description="Basic and acidic residues" evidence="1">
    <location>
        <begin position="380"/>
        <end position="393"/>
    </location>
</feature>
<comment type="caution">
    <text evidence="2">The sequence shown here is derived from an EMBL/GenBank/DDBJ whole genome shotgun (WGS) entry which is preliminary data.</text>
</comment>
<protein>
    <submittedName>
        <fullName evidence="2">Uncharacterized protein</fullName>
    </submittedName>
</protein>
<reference evidence="3" key="2">
    <citation type="submission" date="2024-04" db="EMBL/GenBank/DDBJ databases">
        <authorList>
            <person name="Chen Y."/>
            <person name="Shah S."/>
            <person name="Dougan E. K."/>
            <person name="Thang M."/>
            <person name="Chan C."/>
        </authorList>
    </citation>
    <scope>NUCLEOTIDE SEQUENCE [LARGE SCALE GENOMIC DNA]</scope>
</reference>
<evidence type="ECO:0000313" key="3">
    <source>
        <dbReference type="EMBL" id="CAL1128109.1"/>
    </source>
</evidence>
<feature type="region of interest" description="Disordered" evidence="1">
    <location>
        <begin position="380"/>
        <end position="426"/>
    </location>
</feature>
<dbReference type="AlphaFoldDB" id="A0A9P1FF62"/>
<proteinExistence type="predicted"/>
<dbReference type="EMBL" id="CAMXCT010000154">
    <property type="protein sequence ID" value="CAI3974734.1"/>
    <property type="molecule type" value="Genomic_DNA"/>
</dbReference>
<accession>A0A9P1FF62</accession>
<evidence type="ECO:0000313" key="2">
    <source>
        <dbReference type="EMBL" id="CAI3974734.1"/>
    </source>
</evidence>
<name>A0A9P1FF62_9DINO</name>
<dbReference type="OrthoDB" id="410987at2759"/>
<gene>
    <name evidence="2" type="ORF">C1SCF055_LOCUS3113</name>
</gene>
<organism evidence="2">
    <name type="scientific">Cladocopium goreaui</name>
    <dbReference type="NCBI Taxonomy" id="2562237"/>
    <lineage>
        <taxon>Eukaryota</taxon>
        <taxon>Sar</taxon>
        <taxon>Alveolata</taxon>
        <taxon>Dinophyceae</taxon>
        <taxon>Suessiales</taxon>
        <taxon>Symbiodiniaceae</taxon>
        <taxon>Cladocopium</taxon>
    </lineage>
</organism>
<feature type="region of interest" description="Disordered" evidence="1">
    <location>
        <begin position="201"/>
        <end position="228"/>
    </location>
</feature>